<proteinExistence type="predicted"/>
<accession>A0AAN8G144</accession>
<keyword evidence="3 5" id="KW-1133">Transmembrane helix</keyword>
<dbReference type="Proteomes" id="UP001347796">
    <property type="component" value="Unassembled WGS sequence"/>
</dbReference>
<evidence type="ECO:0000313" key="6">
    <source>
        <dbReference type="EMBL" id="KAK6168037.1"/>
    </source>
</evidence>
<protein>
    <submittedName>
        <fullName evidence="6">Uncharacterized protein</fullName>
    </submittedName>
</protein>
<evidence type="ECO:0000256" key="1">
    <source>
        <dbReference type="ARBA" id="ARBA00004141"/>
    </source>
</evidence>
<organism evidence="6 7">
    <name type="scientific">Patella caerulea</name>
    <name type="common">Rayed Mediterranean limpet</name>
    <dbReference type="NCBI Taxonomy" id="87958"/>
    <lineage>
        <taxon>Eukaryota</taxon>
        <taxon>Metazoa</taxon>
        <taxon>Spiralia</taxon>
        <taxon>Lophotrochozoa</taxon>
        <taxon>Mollusca</taxon>
        <taxon>Gastropoda</taxon>
        <taxon>Patellogastropoda</taxon>
        <taxon>Patelloidea</taxon>
        <taxon>Patellidae</taxon>
        <taxon>Patella</taxon>
    </lineage>
</organism>
<keyword evidence="7" id="KW-1185">Reference proteome</keyword>
<keyword evidence="2 5" id="KW-0812">Transmembrane</keyword>
<dbReference type="Gene3D" id="1.20.140.150">
    <property type="match status" value="1"/>
</dbReference>
<evidence type="ECO:0000256" key="4">
    <source>
        <dbReference type="ARBA" id="ARBA00023136"/>
    </source>
</evidence>
<feature type="transmembrane region" description="Helical" evidence="5">
    <location>
        <begin position="80"/>
        <end position="101"/>
    </location>
</feature>
<feature type="transmembrane region" description="Helical" evidence="5">
    <location>
        <begin position="113"/>
        <end position="134"/>
    </location>
</feature>
<evidence type="ECO:0000256" key="5">
    <source>
        <dbReference type="SAM" id="Phobius"/>
    </source>
</evidence>
<feature type="transmembrane region" description="Helical" evidence="5">
    <location>
        <begin position="140"/>
        <end position="159"/>
    </location>
</feature>
<name>A0AAN8G144_PATCE</name>
<comment type="subcellular location">
    <subcellularLocation>
        <location evidence="1">Membrane</location>
        <topology evidence="1">Multi-pass membrane protein</topology>
    </subcellularLocation>
</comment>
<evidence type="ECO:0000256" key="3">
    <source>
        <dbReference type="ARBA" id="ARBA00022989"/>
    </source>
</evidence>
<gene>
    <name evidence="6" type="ORF">SNE40_021943</name>
</gene>
<dbReference type="InterPro" id="IPR004031">
    <property type="entry name" value="PMP22/EMP/MP20/Claudin"/>
</dbReference>
<evidence type="ECO:0000256" key="2">
    <source>
        <dbReference type="ARBA" id="ARBA00022692"/>
    </source>
</evidence>
<dbReference type="GO" id="GO:0016020">
    <property type="term" value="C:membrane"/>
    <property type="evidence" value="ECO:0007669"/>
    <property type="project" value="UniProtKB-SubCell"/>
</dbReference>
<reference evidence="6 7" key="1">
    <citation type="submission" date="2024-01" db="EMBL/GenBank/DDBJ databases">
        <title>The genome of the rayed Mediterranean limpet Patella caerulea (Linnaeus, 1758).</title>
        <authorList>
            <person name="Anh-Thu Weber A."/>
            <person name="Halstead-Nussloch G."/>
        </authorList>
    </citation>
    <scope>NUCLEOTIDE SEQUENCE [LARGE SCALE GENOMIC DNA]</scope>
    <source>
        <strain evidence="6">AATW-2023a</strain>
        <tissue evidence="6">Whole specimen</tissue>
    </source>
</reference>
<comment type="caution">
    <text evidence="6">The sequence shown here is derived from an EMBL/GenBank/DDBJ whole genome shotgun (WGS) entry which is preliminary data.</text>
</comment>
<feature type="transmembrane region" description="Helical" evidence="5">
    <location>
        <begin position="26"/>
        <end position="46"/>
    </location>
</feature>
<dbReference type="Pfam" id="PF00822">
    <property type="entry name" value="PMP22_Claudin"/>
    <property type="match status" value="1"/>
</dbReference>
<dbReference type="AlphaFoldDB" id="A0AAN8G144"/>
<sequence length="186" mass="20467">MLSIFDVVMSPCKTIIQKARDIWPEVYILWFAMVGQIISIATPYWSRTSYGYSGLWKDCIAGECISVFEYGDPSHWLRCVQIVVCLSLPLTLLAAIFLLLASTKTNTNCSTPGGFASLTVGCMLLLGGGFYGYQQNATSSIGWSLLVSVVSGCMCVFCSTRMIINCIKREDEVDVQKVFKPGPTNL</sequence>
<keyword evidence="4 5" id="KW-0472">Membrane</keyword>
<dbReference type="EMBL" id="JAZGQO010000018">
    <property type="protein sequence ID" value="KAK6168037.1"/>
    <property type="molecule type" value="Genomic_DNA"/>
</dbReference>
<evidence type="ECO:0000313" key="7">
    <source>
        <dbReference type="Proteomes" id="UP001347796"/>
    </source>
</evidence>